<dbReference type="Pfam" id="PF13976">
    <property type="entry name" value="gag_pre-integrs"/>
    <property type="match status" value="1"/>
</dbReference>
<protein>
    <submittedName>
        <fullName evidence="4">Copia-type polyprotein</fullName>
    </submittedName>
</protein>
<proteinExistence type="predicted"/>
<dbReference type="EMBL" id="BKCJ010040778">
    <property type="protein sequence ID" value="GEV97871.1"/>
    <property type="molecule type" value="Genomic_DNA"/>
</dbReference>
<sequence>MMLYLKNIVGFKMDYFKGMTYDDIRPIFEKHFDSNVAFLLKTKEQMDEEDSRALKRLNESQEEKAAKKQKLNKEMLNNVRLKVEEESRVSLELLREVDENKGEKTIGASSILKGWGRGRGREDMKKYENQWSPYRRSRGRGFQSQKGGKPQIQCYNCLNYGHYANECTSSIQVEEKVNVVEVEDKDKLSLLMAKHNKQEKRTDPWHIDSAASNHVTGEEDLFVEMEKSKAKCLKSRLKDHSWLWHMRYVHLNFGDLKLLSLKGMVKWSDQIDHPNQVCEGCLLEKHAWSSFSKEATSRANEPLQLIHTDLYGPITPPSHGKNLYFMLSINDYSRKTLLYFQEERFQAFEAFKKFKDVVEKEEGTKD</sequence>
<dbReference type="PANTHER" id="PTHR42648">
    <property type="entry name" value="TRANSPOSASE, PUTATIVE-RELATED"/>
    <property type="match status" value="1"/>
</dbReference>
<dbReference type="GO" id="GO:0003676">
    <property type="term" value="F:nucleic acid binding"/>
    <property type="evidence" value="ECO:0007669"/>
    <property type="project" value="InterPro"/>
</dbReference>
<keyword evidence="1" id="KW-0862">Zinc</keyword>
<gene>
    <name evidence="4" type="ORF">Tci_169848</name>
</gene>
<feature type="domain" description="CCHC-type" evidence="3">
    <location>
        <begin position="154"/>
        <end position="169"/>
    </location>
</feature>
<dbReference type="InterPro" id="IPR001878">
    <property type="entry name" value="Znf_CCHC"/>
</dbReference>
<dbReference type="PROSITE" id="PS50158">
    <property type="entry name" value="ZF_CCHC"/>
    <property type="match status" value="1"/>
</dbReference>
<dbReference type="InterPro" id="IPR012337">
    <property type="entry name" value="RNaseH-like_sf"/>
</dbReference>
<dbReference type="GO" id="GO:0008270">
    <property type="term" value="F:zinc ion binding"/>
    <property type="evidence" value="ECO:0007669"/>
    <property type="project" value="UniProtKB-KW"/>
</dbReference>
<accession>A0A699GYK9</accession>
<organism evidence="4">
    <name type="scientific">Tanacetum cinerariifolium</name>
    <name type="common">Dalmatian daisy</name>
    <name type="synonym">Chrysanthemum cinerariifolium</name>
    <dbReference type="NCBI Taxonomy" id="118510"/>
    <lineage>
        <taxon>Eukaryota</taxon>
        <taxon>Viridiplantae</taxon>
        <taxon>Streptophyta</taxon>
        <taxon>Embryophyta</taxon>
        <taxon>Tracheophyta</taxon>
        <taxon>Spermatophyta</taxon>
        <taxon>Magnoliopsida</taxon>
        <taxon>eudicotyledons</taxon>
        <taxon>Gunneridae</taxon>
        <taxon>Pentapetalae</taxon>
        <taxon>asterids</taxon>
        <taxon>campanulids</taxon>
        <taxon>Asterales</taxon>
        <taxon>Asteraceae</taxon>
        <taxon>Asteroideae</taxon>
        <taxon>Anthemideae</taxon>
        <taxon>Anthemidinae</taxon>
        <taxon>Tanacetum</taxon>
    </lineage>
</organism>
<dbReference type="InterPro" id="IPR025724">
    <property type="entry name" value="GAG-pre-integrase_dom"/>
</dbReference>
<dbReference type="PANTHER" id="PTHR42648:SF25">
    <property type="entry name" value="RNA-DIRECTED DNA POLYMERASE"/>
    <property type="match status" value="1"/>
</dbReference>
<reference evidence="4" key="1">
    <citation type="journal article" date="2019" name="Sci. Rep.">
        <title>Draft genome of Tanacetum cinerariifolium, the natural source of mosquito coil.</title>
        <authorList>
            <person name="Yamashiro T."/>
            <person name="Shiraishi A."/>
            <person name="Satake H."/>
            <person name="Nakayama K."/>
        </authorList>
    </citation>
    <scope>NUCLEOTIDE SEQUENCE</scope>
</reference>
<dbReference type="InterPro" id="IPR036875">
    <property type="entry name" value="Znf_CCHC_sf"/>
</dbReference>
<evidence type="ECO:0000259" key="3">
    <source>
        <dbReference type="PROSITE" id="PS50158"/>
    </source>
</evidence>
<feature type="region of interest" description="Disordered" evidence="2">
    <location>
        <begin position="50"/>
        <end position="69"/>
    </location>
</feature>
<dbReference type="SUPFAM" id="SSF57756">
    <property type="entry name" value="Retrovirus zinc finger-like domains"/>
    <property type="match status" value="1"/>
</dbReference>
<comment type="caution">
    <text evidence="4">The sequence shown here is derived from an EMBL/GenBank/DDBJ whole genome shotgun (WGS) entry which is preliminary data.</text>
</comment>
<dbReference type="SMART" id="SM00343">
    <property type="entry name" value="ZnF_C2HC"/>
    <property type="match status" value="1"/>
</dbReference>
<dbReference type="SUPFAM" id="SSF53098">
    <property type="entry name" value="Ribonuclease H-like"/>
    <property type="match status" value="1"/>
</dbReference>
<evidence type="ECO:0000256" key="1">
    <source>
        <dbReference type="PROSITE-ProRule" id="PRU00047"/>
    </source>
</evidence>
<evidence type="ECO:0000313" key="4">
    <source>
        <dbReference type="EMBL" id="GEV97871.1"/>
    </source>
</evidence>
<evidence type="ECO:0000256" key="2">
    <source>
        <dbReference type="SAM" id="MobiDB-lite"/>
    </source>
</evidence>
<feature type="compositionally biased region" description="Basic and acidic residues" evidence="2">
    <location>
        <begin position="50"/>
        <end position="66"/>
    </location>
</feature>
<keyword evidence="1" id="KW-0479">Metal-binding</keyword>
<dbReference type="Pfam" id="PF00098">
    <property type="entry name" value="zf-CCHC"/>
    <property type="match status" value="1"/>
</dbReference>
<dbReference type="InterPro" id="IPR039537">
    <property type="entry name" value="Retrotran_Ty1/copia-like"/>
</dbReference>
<name>A0A699GYK9_TANCI</name>
<keyword evidence="1" id="KW-0863">Zinc-finger</keyword>
<dbReference type="AlphaFoldDB" id="A0A699GYK9"/>